<evidence type="ECO:0000313" key="1">
    <source>
        <dbReference type="EMBL" id="MPM43788.1"/>
    </source>
</evidence>
<protein>
    <submittedName>
        <fullName evidence="1">Uncharacterized protein</fullName>
    </submittedName>
</protein>
<dbReference type="EMBL" id="VSSQ01010235">
    <property type="protein sequence ID" value="MPM43788.1"/>
    <property type="molecule type" value="Genomic_DNA"/>
</dbReference>
<sequence length="306" mass="33448">MANALAHHEQHRLHPWGVRVGLLVGAVGDLLVAQQLARIPQLGAFVLGAVLAVDDDRHLHVPVRDGLTQRVLEHDLGVVGTVGSRGQPHQRNRVEVTDRCRERLGLLMVDVMLVSDDEQVIGVFQVGVQGRSQILVLVANLPAHLVARTDQLLHVEDEHLQPTRIAQDRTHAGRLEVVRRHDDRLNVGSRDVLGRGRIEVGQRLALDRGPRGHHQHVPDTLLGEVLDEGGHEECLAHTRGQISHHLLIAQPAICNPLHDLGESVLVGLAQVEACCDLLDQGLVVRDLHSSHVSSPSPSGRCHRGPS</sequence>
<name>A0A644ZTR8_9ZZZZ</name>
<accession>A0A644ZTR8</accession>
<comment type="caution">
    <text evidence="1">The sequence shown here is derived from an EMBL/GenBank/DDBJ whole genome shotgun (WGS) entry which is preliminary data.</text>
</comment>
<reference evidence="1" key="1">
    <citation type="submission" date="2019-08" db="EMBL/GenBank/DDBJ databases">
        <authorList>
            <person name="Kucharzyk K."/>
            <person name="Murdoch R.W."/>
            <person name="Higgins S."/>
            <person name="Loffler F."/>
        </authorList>
    </citation>
    <scope>NUCLEOTIDE SEQUENCE</scope>
</reference>
<gene>
    <name evidence="1" type="ORF">SDC9_90465</name>
</gene>
<organism evidence="1">
    <name type="scientific">bioreactor metagenome</name>
    <dbReference type="NCBI Taxonomy" id="1076179"/>
    <lineage>
        <taxon>unclassified sequences</taxon>
        <taxon>metagenomes</taxon>
        <taxon>ecological metagenomes</taxon>
    </lineage>
</organism>
<proteinExistence type="predicted"/>
<dbReference type="AlphaFoldDB" id="A0A644ZTR8"/>